<reference evidence="3 4" key="1">
    <citation type="journal article" date="2015" name="Nature">
        <title>rRNA introns, odd ribosomes, and small enigmatic genomes across a large radiation of phyla.</title>
        <authorList>
            <person name="Brown C.T."/>
            <person name="Hug L.A."/>
            <person name="Thomas B.C."/>
            <person name="Sharon I."/>
            <person name="Castelle C.J."/>
            <person name="Singh A."/>
            <person name="Wilkins M.J."/>
            <person name="Williams K.H."/>
            <person name="Banfield J.F."/>
        </authorList>
    </citation>
    <scope>NUCLEOTIDE SEQUENCE [LARGE SCALE GENOMIC DNA]</scope>
</reference>
<dbReference type="AlphaFoldDB" id="A0A0G1U692"/>
<keyword evidence="1" id="KW-0472">Membrane</keyword>
<feature type="transmembrane region" description="Helical" evidence="1">
    <location>
        <begin position="272"/>
        <end position="292"/>
    </location>
</feature>
<accession>A0A0G1U692</accession>
<dbReference type="Gene3D" id="3.40.33.10">
    <property type="entry name" value="CAP"/>
    <property type="match status" value="1"/>
</dbReference>
<dbReference type="InterPro" id="IPR035940">
    <property type="entry name" value="CAP_sf"/>
</dbReference>
<evidence type="ECO:0000256" key="1">
    <source>
        <dbReference type="SAM" id="Phobius"/>
    </source>
</evidence>
<evidence type="ECO:0000313" key="3">
    <source>
        <dbReference type="EMBL" id="KKU89597.1"/>
    </source>
</evidence>
<feature type="transmembrane region" description="Helical" evidence="1">
    <location>
        <begin position="28"/>
        <end position="47"/>
    </location>
</feature>
<name>A0A0G1U692_9BACT</name>
<gene>
    <name evidence="3" type="ORF">UY19_C0011G0002</name>
</gene>
<evidence type="ECO:0000259" key="2">
    <source>
        <dbReference type="Pfam" id="PF00188"/>
    </source>
</evidence>
<sequence length="330" mass="36920">MKGIHLLKKYFIPGEHNDHKPHILRTEVVMFFFAVILLVEMIFLLQVEMLHSRKGYFAQVLPSVIAGLANDNRQIDKLPRLQTSEVLQKAAQMKADDMAQKGYFAHNSPEGVTPWYWIDRAGYKYDYAGENLAVDFIDSSDVSKAWMDSPTHRKNILNANFTEIGIATANGVYEGRETTFIVQIFGRPAKKVEEQESIATVSAQKNSRGGIQPFATPKEHKEATLNQAIEVEGEVSGAFTQSNEVAQVDSAIAPIDASFIKKAMTMPRLMNMYLYGVLLTIVSLALMLKVFIRIKIQHSQLIVNGVMLLIIMATALVVNQKIVLAYGNIM</sequence>
<protein>
    <recommendedName>
        <fullName evidence="2">SCP domain-containing protein</fullName>
    </recommendedName>
</protein>
<proteinExistence type="predicted"/>
<evidence type="ECO:0000313" key="4">
    <source>
        <dbReference type="Proteomes" id="UP000033882"/>
    </source>
</evidence>
<dbReference type="InterPro" id="IPR014044">
    <property type="entry name" value="CAP_dom"/>
</dbReference>
<keyword evidence="1" id="KW-0812">Transmembrane</keyword>
<feature type="transmembrane region" description="Helical" evidence="1">
    <location>
        <begin position="298"/>
        <end position="318"/>
    </location>
</feature>
<keyword evidence="1" id="KW-1133">Transmembrane helix</keyword>
<dbReference type="PANTHER" id="PTHR31157:SF1">
    <property type="entry name" value="SCP DOMAIN-CONTAINING PROTEIN"/>
    <property type="match status" value="1"/>
</dbReference>
<dbReference type="Pfam" id="PF00188">
    <property type="entry name" value="CAP"/>
    <property type="match status" value="1"/>
</dbReference>
<comment type="caution">
    <text evidence="3">The sequence shown here is derived from an EMBL/GenBank/DDBJ whole genome shotgun (WGS) entry which is preliminary data.</text>
</comment>
<organism evidence="3 4">
    <name type="scientific">Candidatus Wolfebacteria bacterium GW2011_GWA2_47_9b</name>
    <dbReference type="NCBI Taxonomy" id="1619005"/>
    <lineage>
        <taxon>Bacteria</taxon>
        <taxon>Candidatus Wolfeibacteriota</taxon>
    </lineage>
</organism>
<dbReference type="EMBL" id="LCPB01000011">
    <property type="protein sequence ID" value="KKU89597.1"/>
    <property type="molecule type" value="Genomic_DNA"/>
</dbReference>
<dbReference type="CDD" id="cd05379">
    <property type="entry name" value="CAP_bacterial"/>
    <property type="match status" value="1"/>
</dbReference>
<feature type="domain" description="SCP" evidence="2">
    <location>
        <begin position="70"/>
        <end position="185"/>
    </location>
</feature>
<dbReference type="SUPFAM" id="SSF55797">
    <property type="entry name" value="PR-1-like"/>
    <property type="match status" value="1"/>
</dbReference>
<dbReference type="PANTHER" id="PTHR31157">
    <property type="entry name" value="SCP DOMAIN-CONTAINING PROTEIN"/>
    <property type="match status" value="1"/>
</dbReference>
<dbReference type="Proteomes" id="UP000033882">
    <property type="component" value="Unassembled WGS sequence"/>
</dbReference>